<dbReference type="InterPro" id="IPR002307">
    <property type="entry name" value="Tyr-tRNA-ligase"/>
</dbReference>
<dbReference type="NCBIfam" id="TIGR00234">
    <property type="entry name" value="tyrS"/>
    <property type="match status" value="1"/>
</dbReference>
<dbReference type="CDD" id="cd00165">
    <property type="entry name" value="S4"/>
    <property type="match status" value="1"/>
</dbReference>
<dbReference type="PANTHER" id="PTHR11766:SF1">
    <property type="entry name" value="TYROSINE--TRNA LIGASE"/>
    <property type="match status" value="1"/>
</dbReference>
<evidence type="ECO:0000256" key="1">
    <source>
        <dbReference type="ARBA" id="ARBA00013160"/>
    </source>
</evidence>
<dbReference type="AlphaFoldDB" id="A0A0G1GLF7"/>
<comment type="catalytic activity">
    <reaction evidence="7">
        <text>tRNA(Tyr) + L-tyrosine + ATP = L-tyrosyl-tRNA(Tyr) + AMP + diphosphate + H(+)</text>
        <dbReference type="Rhea" id="RHEA:10220"/>
        <dbReference type="Rhea" id="RHEA-COMP:9706"/>
        <dbReference type="Rhea" id="RHEA-COMP:9707"/>
        <dbReference type="ChEBI" id="CHEBI:15378"/>
        <dbReference type="ChEBI" id="CHEBI:30616"/>
        <dbReference type="ChEBI" id="CHEBI:33019"/>
        <dbReference type="ChEBI" id="CHEBI:58315"/>
        <dbReference type="ChEBI" id="CHEBI:78442"/>
        <dbReference type="ChEBI" id="CHEBI:78536"/>
        <dbReference type="ChEBI" id="CHEBI:456215"/>
        <dbReference type="EC" id="6.1.1.1"/>
    </reaction>
</comment>
<dbReference type="SUPFAM" id="SSF55174">
    <property type="entry name" value="Alpha-L RNA-binding motif"/>
    <property type="match status" value="1"/>
</dbReference>
<keyword evidence="5 10" id="KW-0648">Protein biosynthesis</keyword>
<organism evidence="11 12">
    <name type="scientific">Candidatus Collierbacteria bacterium GW2011_GWA1_44_12</name>
    <dbReference type="NCBI Taxonomy" id="1618376"/>
    <lineage>
        <taxon>Bacteria</taxon>
        <taxon>Candidatus Collieribacteriota</taxon>
    </lineage>
</organism>
<dbReference type="InterPro" id="IPR036986">
    <property type="entry name" value="S4_RNA-bd_sf"/>
</dbReference>
<reference evidence="11 12" key="1">
    <citation type="journal article" date="2015" name="Nature">
        <title>rRNA introns, odd ribosomes, and small enigmatic genomes across a large radiation of phyla.</title>
        <authorList>
            <person name="Brown C.T."/>
            <person name="Hug L.A."/>
            <person name="Thomas B.C."/>
            <person name="Sharon I."/>
            <person name="Castelle C.J."/>
            <person name="Singh A."/>
            <person name="Wilkins M.J."/>
            <person name="Williams K.H."/>
            <person name="Banfield J.F."/>
        </authorList>
    </citation>
    <scope>NUCLEOTIDE SEQUENCE [LARGE SCALE GENOMIC DNA]</scope>
</reference>
<dbReference type="EC" id="6.1.1.1" evidence="1 8"/>
<dbReference type="GO" id="GO:0005524">
    <property type="term" value="F:ATP binding"/>
    <property type="evidence" value="ECO:0007669"/>
    <property type="project" value="UniProtKB-KW"/>
</dbReference>
<dbReference type="PRINTS" id="PR01040">
    <property type="entry name" value="TRNASYNTHTYR"/>
</dbReference>
<dbReference type="CDD" id="cd00805">
    <property type="entry name" value="TyrRS_core"/>
    <property type="match status" value="1"/>
</dbReference>
<accession>A0A0G1GLF7</accession>
<dbReference type="GO" id="GO:0003723">
    <property type="term" value="F:RNA binding"/>
    <property type="evidence" value="ECO:0007669"/>
    <property type="project" value="UniProtKB-KW"/>
</dbReference>
<dbReference type="GO" id="GO:0005829">
    <property type="term" value="C:cytosol"/>
    <property type="evidence" value="ECO:0007669"/>
    <property type="project" value="TreeGrafter"/>
</dbReference>
<evidence type="ECO:0000313" key="12">
    <source>
        <dbReference type="Proteomes" id="UP000034069"/>
    </source>
</evidence>
<dbReference type="Gene3D" id="3.10.290.10">
    <property type="entry name" value="RNA-binding S4 domain"/>
    <property type="match status" value="1"/>
</dbReference>
<evidence type="ECO:0000256" key="4">
    <source>
        <dbReference type="ARBA" id="ARBA00022840"/>
    </source>
</evidence>
<keyword evidence="9" id="KW-0694">RNA-binding</keyword>
<comment type="similarity">
    <text evidence="10">Belongs to the class-I aminoacyl-tRNA synthetase family.</text>
</comment>
<dbReference type="Proteomes" id="UP000034069">
    <property type="component" value="Unassembled WGS sequence"/>
</dbReference>
<keyword evidence="4 10" id="KW-0067">ATP-binding</keyword>
<gene>
    <name evidence="11" type="ORF">UW23_C0017G0004</name>
</gene>
<proteinExistence type="inferred from homology"/>
<dbReference type="PROSITE" id="PS00178">
    <property type="entry name" value="AA_TRNA_LIGASE_I"/>
    <property type="match status" value="1"/>
</dbReference>
<comment type="caution">
    <text evidence="11">The sequence shown here is derived from an EMBL/GenBank/DDBJ whole genome shotgun (WGS) entry which is preliminary data.</text>
</comment>
<dbReference type="PATRIC" id="fig|1618376.3.peg.488"/>
<sequence length="408" mass="45612">MDDNKAKLIKDFFARGVADVIPSKGDLKKVLESDKKLKIYIGADPTAPKLHLGHSTNILLLRILQKLGHKIIILIGDFTGMIGDPTDKSAIRVPLTSEQVQENARTYQDQLSKIIDFGGDNPAEIKFNSEWLSNLSSVEIIKLMANVTVQQMIERDMFQKRLAENKPIGLHEFIYPLLQGYDSVVMDVDAEMGGTDQTFNMMMGRHLMKTKSGKEKFVITTELLVNPKTGVKLMSKSEGGYIGLNDEPEDMYGKVMALSDEVIEPCYRMCTALDLGGIDFGSHPMELKKNLAWEIVRIYHSEEEANQARDHFQRTVVEKTASEVAPMVVVEGGVLGTIQDLNGKPGLANILVENGLVGSRSEFKRLVEEGGLYLDNVRISKDQEKLDLHDGQNLIRVGKWKQLVLVRQ</sequence>
<dbReference type="SUPFAM" id="SSF52374">
    <property type="entry name" value="Nucleotidylyl transferase"/>
    <property type="match status" value="1"/>
</dbReference>
<evidence type="ECO:0000313" key="11">
    <source>
        <dbReference type="EMBL" id="KKT35375.1"/>
    </source>
</evidence>
<dbReference type="InterPro" id="IPR001412">
    <property type="entry name" value="aa-tRNA-synth_I_CS"/>
</dbReference>
<dbReference type="Gene3D" id="1.10.240.10">
    <property type="entry name" value="Tyrosyl-Transfer RNA Synthetase"/>
    <property type="match status" value="1"/>
</dbReference>
<dbReference type="Pfam" id="PF00579">
    <property type="entry name" value="tRNA-synt_1b"/>
    <property type="match status" value="1"/>
</dbReference>
<protein>
    <recommendedName>
        <fullName evidence="1 8">Tyrosine--tRNA ligase</fullName>
        <ecNumber evidence="1 8">6.1.1.1</ecNumber>
    </recommendedName>
</protein>
<dbReference type="InterPro" id="IPR024088">
    <property type="entry name" value="Tyr-tRNA-ligase_bac-type"/>
</dbReference>
<keyword evidence="3 10" id="KW-0547">Nucleotide-binding</keyword>
<evidence type="ECO:0000256" key="6">
    <source>
        <dbReference type="ARBA" id="ARBA00023146"/>
    </source>
</evidence>
<dbReference type="InterPro" id="IPR002305">
    <property type="entry name" value="aa-tRNA-synth_Ic"/>
</dbReference>
<evidence type="ECO:0000256" key="3">
    <source>
        <dbReference type="ARBA" id="ARBA00022741"/>
    </source>
</evidence>
<keyword evidence="2 10" id="KW-0436">Ligase</keyword>
<dbReference type="InterPro" id="IPR014729">
    <property type="entry name" value="Rossmann-like_a/b/a_fold"/>
</dbReference>
<keyword evidence="6 10" id="KW-0030">Aminoacyl-tRNA synthetase</keyword>
<evidence type="ECO:0000256" key="10">
    <source>
        <dbReference type="RuleBase" id="RU363036"/>
    </source>
</evidence>
<evidence type="ECO:0000256" key="5">
    <source>
        <dbReference type="ARBA" id="ARBA00022917"/>
    </source>
</evidence>
<evidence type="ECO:0000256" key="7">
    <source>
        <dbReference type="ARBA" id="ARBA00048248"/>
    </source>
</evidence>
<evidence type="ECO:0000256" key="9">
    <source>
        <dbReference type="PROSITE-ProRule" id="PRU00182"/>
    </source>
</evidence>
<evidence type="ECO:0000256" key="8">
    <source>
        <dbReference type="NCBIfam" id="TIGR00234"/>
    </source>
</evidence>
<dbReference type="PROSITE" id="PS50889">
    <property type="entry name" value="S4"/>
    <property type="match status" value="1"/>
</dbReference>
<dbReference type="GO" id="GO:0004831">
    <property type="term" value="F:tyrosine-tRNA ligase activity"/>
    <property type="evidence" value="ECO:0007669"/>
    <property type="project" value="UniProtKB-UniRule"/>
</dbReference>
<evidence type="ECO:0000256" key="2">
    <source>
        <dbReference type="ARBA" id="ARBA00022598"/>
    </source>
</evidence>
<dbReference type="GO" id="GO:0006437">
    <property type="term" value="P:tyrosyl-tRNA aminoacylation"/>
    <property type="evidence" value="ECO:0007669"/>
    <property type="project" value="UniProtKB-UniRule"/>
</dbReference>
<dbReference type="EMBL" id="LCHN01000017">
    <property type="protein sequence ID" value="KKT35375.1"/>
    <property type="molecule type" value="Genomic_DNA"/>
</dbReference>
<dbReference type="Gene3D" id="3.40.50.620">
    <property type="entry name" value="HUPs"/>
    <property type="match status" value="1"/>
</dbReference>
<dbReference type="PANTHER" id="PTHR11766">
    <property type="entry name" value="TYROSYL-TRNA SYNTHETASE"/>
    <property type="match status" value="1"/>
</dbReference>
<name>A0A0G1GLF7_9BACT</name>